<keyword evidence="5 9" id="KW-0648">Protein biosynthesis</keyword>
<dbReference type="GO" id="GO:0005524">
    <property type="term" value="F:ATP binding"/>
    <property type="evidence" value="ECO:0007669"/>
    <property type="project" value="UniProtKB-KW"/>
</dbReference>
<keyword evidence="4 9" id="KW-0067">ATP-binding</keyword>
<dbReference type="Gene3D" id="3.40.50.620">
    <property type="entry name" value="HUPs"/>
    <property type="match status" value="1"/>
</dbReference>
<dbReference type="InterPro" id="IPR024088">
    <property type="entry name" value="Tyr-tRNA-ligase_bac-type"/>
</dbReference>
<evidence type="ECO:0000259" key="10">
    <source>
        <dbReference type="SMART" id="SM00873"/>
    </source>
</evidence>
<comment type="similarity">
    <text evidence="9">Belongs to the class-I aminoacyl-tRNA synthetase family.</text>
</comment>
<dbReference type="GO" id="GO:0006437">
    <property type="term" value="P:tyrosyl-tRNA aminoacylation"/>
    <property type="evidence" value="ECO:0007669"/>
    <property type="project" value="UniProtKB-UniRule"/>
</dbReference>
<dbReference type="SUPFAM" id="SSF56037">
    <property type="entry name" value="PheT/TilS domain"/>
    <property type="match status" value="1"/>
</dbReference>
<sequence>MDSSRRFITEPELYELFPDARIGILYLHGLKQREGAEKPAANLRENVSERLSARSIPYNRTENHAAWSAVFSALGIGDKQTLASHLALLKRFQSSSQLPQIHPLVDAYNHISALRELPVGGHDVSGITEVTVGKTTGEETFRTMNSDTEETVETGEWAYLDRTGKRVLTRNLVWRQSEYSKISGTPEAVMLPLDDFTGSFSDSELAGIAEELVSVLAGIYDFTWDFGVVSRYNNVKTLNPGNSSNSIKTSILLLTRPETDTTPESIDRFFDHKIDQVYPSADALRKALASGRRLSFYIGADATGPRLHLGHLIPVLKLRQLQQMGHRLIFLIGDFTARIGDPTDKTAARVMLSQDDVERNAERFRNQIARYIDFDDDQNPAELVFNSDWNKALTMLM</sequence>
<dbReference type="PANTHER" id="PTHR11766:SF1">
    <property type="entry name" value="TYROSINE--TRNA LIGASE"/>
    <property type="match status" value="1"/>
</dbReference>
<evidence type="ECO:0000256" key="7">
    <source>
        <dbReference type="ARBA" id="ARBA00048248"/>
    </source>
</evidence>
<dbReference type="InterPro" id="IPR020825">
    <property type="entry name" value="Phe-tRNA_synthase-like_B3/B4"/>
</dbReference>
<evidence type="ECO:0000313" key="12">
    <source>
        <dbReference type="Proteomes" id="UP000070457"/>
    </source>
</evidence>
<evidence type="ECO:0000256" key="2">
    <source>
        <dbReference type="ARBA" id="ARBA00022598"/>
    </source>
</evidence>
<dbReference type="PANTHER" id="PTHR11766">
    <property type="entry name" value="TYROSYL-TRNA SYNTHETASE"/>
    <property type="match status" value="1"/>
</dbReference>
<dbReference type="Pfam" id="PF00579">
    <property type="entry name" value="tRNA-synt_1b"/>
    <property type="match status" value="1"/>
</dbReference>
<dbReference type="InterPro" id="IPR002305">
    <property type="entry name" value="aa-tRNA-synth_Ic"/>
</dbReference>
<dbReference type="GO" id="GO:0003723">
    <property type="term" value="F:RNA binding"/>
    <property type="evidence" value="ECO:0007669"/>
    <property type="project" value="InterPro"/>
</dbReference>
<organism evidence="11 12">
    <name type="scientific">candidate division WS6 bacterium OLB20</name>
    <dbReference type="NCBI Taxonomy" id="1617426"/>
    <lineage>
        <taxon>Bacteria</taxon>
        <taxon>Candidatus Dojkabacteria</taxon>
    </lineage>
</organism>
<dbReference type="Gene3D" id="3.50.40.10">
    <property type="entry name" value="Phenylalanyl-trna Synthetase, Chain B, domain 3"/>
    <property type="match status" value="1"/>
</dbReference>
<dbReference type="EMBL" id="JYNZ01000003">
    <property type="protein sequence ID" value="KXK26558.1"/>
    <property type="molecule type" value="Genomic_DNA"/>
</dbReference>
<dbReference type="EC" id="6.1.1.1" evidence="1 8"/>
<dbReference type="Proteomes" id="UP000070457">
    <property type="component" value="Unassembled WGS sequence"/>
</dbReference>
<comment type="caution">
    <text evidence="11">The sequence shown here is derived from an EMBL/GenBank/DDBJ whole genome shotgun (WGS) entry which is preliminary data.</text>
</comment>
<dbReference type="SUPFAM" id="SSF52374">
    <property type="entry name" value="Nucleotidylyl transferase"/>
    <property type="match status" value="1"/>
</dbReference>
<keyword evidence="3 9" id="KW-0547">Nucleotide-binding</keyword>
<dbReference type="InterPro" id="IPR014729">
    <property type="entry name" value="Rossmann-like_a/b/a_fold"/>
</dbReference>
<dbReference type="InterPro" id="IPR002307">
    <property type="entry name" value="Tyr-tRNA-ligase"/>
</dbReference>
<feature type="domain" description="B3/B4 tRNA-binding" evidence="10">
    <location>
        <begin position="65"/>
        <end position="218"/>
    </location>
</feature>
<evidence type="ECO:0000256" key="4">
    <source>
        <dbReference type="ARBA" id="ARBA00022840"/>
    </source>
</evidence>
<protein>
    <recommendedName>
        <fullName evidence="1 8">Tyrosine--tRNA ligase</fullName>
        <ecNumber evidence="1 8">6.1.1.1</ecNumber>
    </recommendedName>
</protein>
<evidence type="ECO:0000313" key="11">
    <source>
        <dbReference type="EMBL" id="KXK26558.1"/>
    </source>
</evidence>
<dbReference type="SMART" id="SM00873">
    <property type="entry name" value="B3_4"/>
    <property type="match status" value="1"/>
</dbReference>
<evidence type="ECO:0000256" key="5">
    <source>
        <dbReference type="ARBA" id="ARBA00022917"/>
    </source>
</evidence>
<dbReference type="GO" id="GO:0004826">
    <property type="term" value="F:phenylalanine-tRNA ligase activity"/>
    <property type="evidence" value="ECO:0007669"/>
    <property type="project" value="InterPro"/>
</dbReference>
<dbReference type="InterPro" id="IPR005146">
    <property type="entry name" value="B3/B4_tRNA-bd"/>
</dbReference>
<evidence type="ECO:0000256" key="3">
    <source>
        <dbReference type="ARBA" id="ARBA00022741"/>
    </source>
</evidence>
<comment type="catalytic activity">
    <reaction evidence="7">
        <text>tRNA(Tyr) + L-tyrosine + ATP = L-tyrosyl-tRNA(Tyr) + AMP + diphosphate + H(+)</text>
        <dbReference type="Rhea" id="RHEA:10220"/>
        <dbReference type="Rhea" id="RHEA-COMP:9706"/>
        <dbReference type="Rhea" id="RHEA-COMP:9707"/>
        <dbReference type="ChEBI" id="CHEBI:15378"/>
        <dbReference type="ChEBI" id="CHEBI:30616"/>
        <dbReference type="ChEBI" id="CHEBI:33019"/>
        <dbReference type="ChEBI" id="CHEBI:58315"/>
        <dbReference type="ChEBI" id="CHEBI:78442"/>
        <dbReference type="ChEBI" id="CHEBI:78536"/>
        <dbReference type="ChEBI" id="CHEBI:456215"/>
        <dbReference type="EC" id="6.1.1.1"/>
    </reaction>
</comment>
<dbReference type="AlphaFoldDB" id="A0A136LY19"/>
<reference evidence="11 12" key="1">
    <citation type="submission" date="2015-02" db="EMBL/GenBank/DDBJ databases">
        <title>Improved understanding of the partial-nitritation anammox process through 23 genomes representing the majority of the microbial community.</title>
        <authorList>
            <person name="Speth D.R."/>
            <person name="In T Zandt M."/>
            <person name="Guerrero Cruz S."/>
            <person name="Jetten M.S."/>
            <person name="Dutilh B.E."/>
        </authorList>
    </citation>
    <scope>NUCLEOTIDE SEQUENCE [LARGE SCALE GENOMIC DNA]</scope>
    <source>
        <strain evidence="11">OLB20</strain>
    </source>
</reference>
<dbReference type="GO" id="GO:0005829">
    <property type="term" value="C:cytosol"/>
    <property type="evidence" value="ECO:0007669"/>
    <property type="project" value="TreeGrafter"/>
</dbReference>
<dbReference type="STRING" id="1617426.TR69_WS6001000564"/>
<accession>A0A136LY19</accession>
<dbReference type="GO" id="GO:0004831">
    <property type="term" value="F:tyrosine-tRNA ligase activity"/>
    <property type="evidence" value="ECO:0007669"/>
    <property type="project" value="UniProtKB-UniRule"/>
</dbReference>
<name>A0A136LY19_9BACT</name>
<proteinExistence type="inferred from homology"/>
<evidence type="ECO:0000256" key="8">
    <source>
        <dbReference type="NCBIfam" id="TIGR00234"/>
    </source>
</evidence>
<evidence type="ECO:0000256" key="1">
    <source>
        <dbReference type="ARBA" id="ARBA00013160"/>
    </source>
</evidence>
<keyword evidence="6 9" id="KW-0030">Aminoacyl-tRNA synthetase</keyword>
<dbReference type="PATRIC" id="fig|1617426.3.peg.558"/>
<keyword evidence="2 9" id="KW-0436">Ligase</keyword>
<gene>
    <name evidence="11" type="primary">tyrS_1</name>
    <name evidence="11" type="ORF">TR69_WS6001000564</name>
</gene>
<dbReference type="Pfam" id="PF03483">
    <property type="entry name" value="B3_4"/>
    <property type="match status" value="1"/>
</dbReference>
<dbReference type="NCBIfam" id="TIGR00234">
    <property type="entry name" value="tyrS"/>
    <property type="match status" value="1"/>
</dbReference>
<evidence type="ECO:0000256" key="6">
    <source>
        <dbReference type="ARBA" id="ARBA00023146"/>
    </source>
</evidence>
<evidence type="ECO:0000256" key="9">
    <source>
        <dbReference type="RuleBase" id="RU363036"/>
    </source>
</evidence>